<sequence>MRYQVNPNRGILHFDPAQTNVRITRHLPSEQLRHLIQHYWFVEWNLEGQLPYTQEVLQHPGVNIVFEQGSSYVCGIESRKAAYTLQGKGQIVGILYRPGAFYGYTSEPMSELVDRKVDISRYFPFDAETAEKGIFASNRLEERVAFIEGLLSINIPEPDDKVDELNKIVRAIMEDRSLTSVDLLVNRFNASKRTLQRMFKQYLGVSPKWVIQRYRMHEASEAIENGADITTVALELGYFDQAHFSKDFKAIVGTSPHAYRRGD</sequence>
<dbReference type="AlphaFoldDB" id="A0A1R1EFH6"/>
<dbReference type="InterPro" id="IPR009057">
    <property type="entry name" value="Homeodomain-like_sf"/>
</dbReference>
<dbReference type="GO" id="GO:0003700">
    <property type="term" value="F:DNA-binding transcription factor activity"/>
    <property type="evidence" value="ECO:0007669"/>
    <property type="project" value="InterPro"/>
</dbReference>
<reference evidence="5 6" key="1">
    <citation type="submission" date="2016-11" db="EMBL/GenBank/DDBJ databases">
        <title>Paenibacillus species isolates.</title>
        <authorList>
            <person name="Beno S.M."/>
        </authorList>
    </citation>
    <scope>NUCLEOTIDE SEQUENCE [LARGE SCALE GENOMIC DNA]</scope>
    <source>
        <strain evidence="5 6">FSL R5-0378</strain>
    </source>
</reference>
<keyword evidence="1" id="KW-0805">Transcription regulation</keyword>
<dbReference type="InterPro" id="IPR050204">
    <property type="entry name" value="AraC_XylS_family_regulators"/>
</dbReference>
<dbReference type="InterPro" id="IPR020449">
    <property type="entry name" value="Tscrpt_reg_AraC-type_HTH"/>
</dbReference>
<dbReference type="InterPro" id="IPR046532">
    <property type="entry name" value="DUF6597"/>
</dbReference>
<evidence type="ECO:0000256" key="2">
    <source>
        <dbReference type="ARBA" id="ARBA00023125"/>
    </source>
</evidence>
<accession>A0A1R1EFH6</accession>
<evidence type="ECO:0000259" key="4">
    <source>
        <dbReference type="PROSITE" id="PS01124"/>
    </source>
</evidence>
<keyword evidence="6" id="KW-1185">Reference proteome</keyword>
<evidence type="ECO:0000313" key="5">
    <source>
        <dbReference type="EMBL" id="OMF50570.1"/>
    </source>
</evidence>
<dbReference type="PROSITE" id="PS01124">
    <property type="entry name" value="HTH_ARAC_FAMILY_2"/>
    <property type="match status" value="1"/>
</dbReference>
<dbReference type="RefSeq" id="WP_076173858.1">
    <property type="nucleotide sequence ID" value="NZ_MRTP01000010.1"/>
</dbReference>
<dbReference type="Pfam" id="PF12833">
    <property type="entry name" value="HTH_18"/>
    <property type="match status" value="1"/>
</dbReference>
<dbReference type="Gene3D" id="1.10.10.60">
    <property type="entry name" value="Homeodomain-like"/>
    <property type="match status" value="1"/>
</dbReference>
<evidence type="ECO:0000256" key="1">
    <source>
        <dbReference type="ARBA" id="ARBA00023015"/>
    </source>
</evidence>
<gene>
    <name evidence="5" type="ORF">BK138_26575</name>
</gene>
<proteinExistence type="predicted"/>
<evidence type="ECO:0000313" key="6">
    <source>
        <dbReference type="Proteomes" id="UP000187172"/>
    </source>
</evidence>
<dbReference type="InterPro" id="IPR018062">
    <property type="entry name" value="HTH_AraC-typ_CS"/>
</dbReference>
<feature type="domain" description="HTH araC/xylS-type" evidence="4">
    <location>
        <begin position="163"/>
        <end position="262"/>
    </location>
</feature>
<dbReference type="SMART" id="SM00342">
    <property type="entry name" value="HTH_ARAC"/>
    <property type="match status" value="1"/>
</dbReference>
<organism evidence="5 6">
    <name type="scientific">Paenibacillus rhizosphaerae</name>
    <dbReference type="NCBI Taxonomy" id="297318"/>
    <lineage>
        <taxon>Bacteria</taxon>
        <taxon>Bacillati</taxon>
        <taxon>Bacillota</taxon>
        <taxon>Bacilli</taxon>
        <taxon>Bacillales</taxon>
        <taxon>Paenibacillaceae</taxon>
        <taxon>Paenibacillus</taxon>
    </lineage>
</organism>
<dbReference type="InterPro" id="IPR018060">
    <property type="entry name" value="HTH_AraC"/>
</dbReference>
<dbReference type="Proteomes" id="UP000187172">
    <property type="component" value="Unassembled WGS sequence"/>
</dbReference>
<evidence type="ECO:0000256" key="3">
    <source>
        <dbReference type="ARBA" id="ARBA00023163"/>
    </source>
</evidence>
<dbReference type="SUPFAM" id="SSF46689">
    <property type="entry name" value="Homeodomain-like"/>
    <property type="match status" value="1"/>
</dbReference>
<dbReference type="GO" id="GO:0043565">
    <property type="term" value="F:sequence-specific DNA binding"/>
    <property type="evidence" value="ECO:0007669"/>
    <property type="project" value="InterPro"/>
</dbReference>
<keyword evidence="3" id="KW-0804">Transcription</keyword>
<dbReference type="PROSITE" id="PS00041">
    <property type="entry name" value="HTH_ARAC_FAMILY_1"/>
    <property type="match status" value="1"/>
</dbReference>
<dbReference type="Pfam" id="PF20240">
    <property type="entry name" value="DUF6597"/>
    <property type="match status" value="1"/>
</dbReference>
<dbReference type="PRINTS" id="PR00032">
    <property type="entry name" value="HTHARAC"/>
</dbReference>
<protein>
    <submittedName>
        <fullName evidence="5">AraC family transcriptional regulator</fullName>
    </submittedName>
</protein>
<keyword evidence="2" id="KW-0238">DNA-binding</keyword>
<dbReference type="EMBL" id="MRTP01000010">
    <property type="protein sequence ID" value="OMF50570.1"/>
    <property type="molecule type" value="Genomic_DNA"/>
</dbReference>
<dbReference type="STRING" id="297318.BK138_26575"/>
<comment type="caution">
    <text evidence="5">The sequence shown here is derived from an EMBL/GenBank/DDBJ whole genome shotgun (WGS) entry which is preliminary data.</text>
</comment>
<name>A0A1R1EFH6_9BACL</name>
<dbReference type="PANTHER" id="PTHR46796">
    <property type="entry name" value="HTH-TYPE TRANSCRIPTIONAL ACTIVATOR RHAS-RELATED"/>
    <property type="match status" value="1"/>
</dbReference>